<name>A0A7W8H8P1_9FIRM</name>
<organism evidence="2 3">
    <name type="scientific">Catenibacillus scindens</name>
    <dbReference type="NCBI Taxonomy" id="673271"/>
    <lineage>
        <taxon>Bacteria</taxon>
        <taxon>Bacillati</taxon>
        <taxon>Bacillota</taxon>
        <taxon>Clostridia</taxon>
        <taxon>Lachnospirales</taxon>
        <taxon>Lachnospiraceae</taxon>
        <taxon>Catenibacillus</taxon>
    </lineage>
</organism>
<protein>
    <submittedName>
        <fullName evidence="2">Uncharacterized protein</fullName>
    </submittedName>
</protein>
<feature type="transmembrane region" description="Helical" evidence="1">
    <location>
        <begin position="346"/>
        <end position="364"/>
    </location>
</feature>
<keyword evidence="1" id="KW-0472">Membrane</keyword>
<dbReference type="EMBL" id="JACHFW010000002">
    <property type="protein sequence ID" value="MBB5263854.1"/>
    <property type="molecule type" value="Genomic_DNA"/>
</dbReference>
<feature type="transmembrane region" description="Helical" evidence="1">
    <location>
        <begin position="496"/>
        <end position="519"/>
    </location>
</feature>
<keyword evidence="1" id="KW-0812">Transmembrane</keyword>
<evidence type="ECO:0000313" key="2">
    <source>
        <dbReference type="EMBL" id="MBB5263854.1"/>
    </source>
</evidence>
<feature type="transmembrane region" description="Helical" evidence="1">
    <location>
        <begin position="61"/>
        <end position="80"/>
    </location>
</feature>
<dbReference type="Proteomes" id="UP000543642">
    <property type="component" value="Unassembled WGS sequence"/>
</dbReference>
<feature type="transmembrane region" description="Helical" evidence="1">
    <location>
        <begin position="86"/>
        <end position="106"/>
    </location>
</feature>
<dbReference type="AlphaFoldDB" id="A0A7W8H8P1"/>
<proteinExistence type="predicted"/>
<feature type="transmembrane region" description="Helical" evidence="1">
    <location>
        <begin position="131"/>
        <end position="153"/>
    </location>
</feature>
<feature type="transmembrane region" description="Helical" evidence="1">
    <location>
        <begin position="473"/>
        <end position="490"/>
    </location>
</feature>
<evidence type="ECO:0000256" key="1">
    <source>
        <dbReference type="SAM" id="Phobius"/>
    </source>
</evidence>
<accession>A0A7W8H8P1</accession>
<gene>
    <name evidence="2" type="ORF">HNP82_000952</name>
</gene>
<evidence type="ECO:0000313" key="3">
    <source>
        <dbReference type="Proteomes" id="UP000543642"/>
    </source>
</evidence>
<keyword evidence="3" id="KW-1185">Reference proteome</keyword>
<keyword evidence="1" id="KW-1133">Transmembrane helix</keyword>
<dbReference type="RefSeq" id="WP_183772023.1">
    <property type="nucleotide sequence ID" value="NZ_JACHFW010000002.1"/>
</dbReference>
<feature type="transmembrane region" description="Helical" evidence="1">
    <location>
        <begin position="433"/>
        <end position="461"/>
    </location>
</feature>
<sequence>MIKDFVISFRLRNTYKANGFIYFLRQLPLVKKLLPASAYKSRGLKKLANVIALIREVVNTFLWKGIYLALIFAAAVTLFPDIGWEGFLNAFFFLTLAGGFLNTQLFDPTNDKYYAIILMGMDARSYTLSNYAYFLIRVFIGFLPLTCLFAFLLGQSPIWGVWLALFVLGIKLLFSGFILWDDLKSVKKNLPDSTEKRDAMLVLLAAALLCVAGFGLPLAGVALPVTAWPYLLTVVVILAVFGGIYIFRCREYKRMCRELLKKAPAFAATATTANQVIQANSLKKIDYTAEVSAGRKKGYAYFNALFFARHRRLLHKPAKRICVVTVMIFAVAGVACALNGDIAAQVNEMVMNMLPLFLFIMYLIHPGRSMTQAMFMNCDHSMLSYRFYRQPKVILSLFVERLKSLSLISLIPAAFIGVELALLLAMTGGTDNVINYILIIVTILMMSVFFSVHYMVLYYLLQPYNIQLENRNAAYGIANFLTYIVCYGAISRHIPTMIFGTGITLFCLVYIFAALVLVYRLAPKTFRLR</sequence>
<feature type="transmembrane region" description="Helical" evidence="1">
    <location>
        <begin position="321"/>
        <end position="340"/>
    </location>
</feature>
<feature type="transmembrane region" description="Helical" evidence="1">
    <location>
        <begin position="159"/>
        <end position="180"/>
    </location>
</feature>
<reference evidence="2 3" key="1">
    <citation type="submission" date="2020-08" db="EMBL/GenBank/DDBJ databases">
        <title>Genomic Encyclopedia of Type Strains, Phase IV (KMG-IV): sequencing the most valuable type-strain genomes for metagenomic binning, comparative biology and taxonomic classification.</title>
        <authorList>
            <person name="Goeker M."/>
        </authorList>
    </citation>
    <scope>NUCLEOTIDE SEQUENCE [LARGE SCALE GENOMIC DNA]</scope>
    <source>
        <strain evidence="2 3">DSM 106146</strain>
    </source>
</reference>
<feature type="transmembrane region" description="Helical" evidence="1">
    <location>
        <begin position="201"/>
        <end position="221"/>
    </location>
</feature>
<comment type="caution">
    <text evidence="2">The sequence shown here is derived from an EMBL/GenBank/DDBJ whole genome shotgun (WGS) entry which is preliminary data.</text>
</comment>
<feature type="transmembrane region" description="Helical" evidence="1">
    <location>
        <begin position="405"/>
        <end position="427"/>
    </location>
</feature>
<feature type="transmembrane region" description="Helical" evidence="1">
    <location>
        <begin position="227"/>
        <end position="247"/>
    </location>
</feature>